<reference evidence="2 3" key="1">
    <citation type="journal article" date="2018" name="Front. Microbiol.">
        <title>Genome-Wide Analysis of Corynespora cassiicola Leaf Fall Disease Putative Effectors.</title>
        <authorList>
            <person name="Lopez D."/>
            <person name="Ribeiro S."/>
            <person name="Label P."/>
            <person name="Fumanal B."/>
            <person name="Venisse J.S."/>
            <person name="Kohler A."/>
            <person name="de Oliveira R.R."/>
            <person name="Labutti K."/>
            <person name="Lipzen A."/>
            <person name="Lail K."/>
            <person name="Bauer D."/>
            <person name="Ohm R.A."/>
            <person name="Barry K.W."/>
            <person name="Spatafora J."/>
            <person name="Grigoriev I.V."/>
            <person name="Martin F.M."/>
            <person name="Pujade-Renaud V."/>
        </authorList>
    </citation>
    <scope>NUCLEOTIDE SEQUENCE [LARGE SCALE GENOMIC DNA]</scope>
    <source>
        <strain evidence="2 3">Philippines</strain>
    </source>
</reference>
<organism evidence="2 3">
    <name type="scientific">Corynespora cassiicola Philippines</name>
    <dbReference type="NCBI Taxonomy" id="1448308"/>
    <lineage>
        <taxon>Eukaryota</taxon>
        <taxon>Fungi</taxon>
        <taxon>Dikarya</taxon>
        <taxon>Ascomycota</taxon>
        <taxon>Pezizomycotina</taxon>
        <taxon>Dothideomycetes</taxon>
        <taxon>Pleosporomycetidae</taxon>
        <taxon>Pleosporales</taxon>
        <taxon>Corynesporascaceae</taxon>
        <taxon>Corynespora</taxon>
    </lineage>
</organism>
<keyword evidence="3" id="KW-1185">Reference proteome</keyword>
<dbReference type="Proteomes" id="UP000240883">
    <property type="component" value="Unassembled WGS sequence"/>
</dbReference>
<feature type="compositionally biased region" description="Basic residues" evidence="1">
    <location>
        <begin position="526"/>
        <end position="540"/>
    </location>
</feature>
<evidence type="ECO:0000313" key="2">
    <source>
        <dbReference type="EMBL" id="PSN63007.1"/>
    </source>
</evidence>
<dbReference type="OrthoDB" id="3799754at2759"/>
<dbReference type="EMBL" id="KZ678140">
    <property type="protein sequence ID" value="PSN63007.1"/>
    <property type="molecule type" value="Genomic_DNA"/>
</dbReference>
<proteinExistence type="predicted"/>
<name>A0A2T2NC46_CORCC</name>
<dbReference type="AlphaFoldDB" id="A0A2T2NC46"/>
<accession>A0A2T2NC46</accession>
<evidence type="ECO:0000256" key="1">
    <source>
        <dbReference type="SAM" id="MobiDB-lite"/>
    </source>
</evidence>
<gene>
    <name evidence="2" type="ORF">BS50DRAFT_623863</name>
</gene>
<evidence type="ECO:0000313" key="3">
    <source>
        <dbReference type="Proteomes" id="UP000240883"/>
    </source>
</evidence>
<protein>
    <submittedName>
        <fullName evidence="2">Uncharacterized protein</fullName>
    </submittedName>
</protein>
<feature type="region of interest" description="Disordered" evidence="1">
    <location>
        <begin position="520"/>
        <end position="540"/>
    </location>
</feature>
<sequence length="540" mass="62994">MYTCRAAAEETKGLALKANLITFRTSPTAQGENINDKYGRMTRSERFRRLLDHIALLKAETLCFAAGCVNQAVIDQVKKSFPEAGRDFELAMHEAASGTQNPDFYLSRTEYWSIDILDNDHSSIRKALQLAFDLVSSHSNFESLASEILKIDTDRGPLQDLTDWPSFYEVLKWKPDSWAIPDDLELSRIELMAIWDIQFKYCPPIRHIENPLRLKYRFSAGSLAINFLTRYHAHRNHMRLIQIYEDENSISDPWDHIYGLFPFYLENPQIQIEWHVNLLNGIFPYSVDSLTDLAEMDSMSIAENCMRKSNRFERLLERLIQWIDVAIDLPVPSTSFSLIFGNGPKQYDSWPIWAAVKHILMLYEAMFTCARMKNLDEYLLHHRFWPRYSPSRDIPAHIAEEIRFTGSVNFHRWHGTNAHPPSWLLDNFILVVRHMVLRTSKRIRFSDTAPLDPVCDVASLMEKISLMSIKEMREEWTNAISVELHFPKEWVTDMCKTYLFSNHYLRRMISAQPSDVLMQRVQPPRRSGRRRKKVKAVVSG</sequence>